<dbReference type="EMBL" id="JACSDY010000002">
    <property type="protein sequence ID" value="KAF7435945.1"/>
    <property type="molecule type" value="Genomic_DNA"/>
</dbReference>
<dbReference type="AlphaFoldDB" id="A0A834PDC7"/>
<evidence type="ECO:0000313" key="2">
    <source>
        <dbReference type="EMBL" id="KAF7435945.1"/>
    </source>
</evidence>
<name>A0A834PDC7_VESPE</name>
<sequence length="223" mass="24611">MRLTNIPIAVTVEVVTNIAEEGLLQRTFTQVDPLPPEEDSSTRSSNVEKRSCKVPLGSYTCDDRRRATLIGSALGVEVRALGPPQHDENFCERNVNGQALSGFAIDEKRRRGESGRGERTRVWVRPEPYARTVVYQGYWAMRHRLVERSIDDETLDGKRPTRARIAVKIGKTQRARGEPVGRASESSNAKPSGCYTPRILVLVSAGNCHLLGASLVAACFPLP</sequence>
<comment type="caution">
    <text evidence="2">The sequence shown here is derived from an EMBL/GenBank/DDBJ whole genome shotgun (WGS) entry which is preliminary data.</text>
</comment>
<feature type="region of interest" description="Disordered" evidence="1">
    <location>
        <begin position="29"/>
        <end position="49"/>
    </location>
</feature>
<proteinExistence type="predicted"/>
<dbReference type="Proteomes" id="UP000600918">
    <property type="component" value="Unassembled WGS sequence"/>
</dbReference>
<reference evidence="2" key="1">
    <citation type="journal article" date="2020" name="G3 (Bethesda)">
        <title>High-Quality Assemblies for Three Invasive Social Wasps from the &lt;i&gt;Vespula&lt;/i&gt; Genus.</title>
        <authorList>
            <person name="Harrop T.W.R."/>
            <person name="Guhlin J."/>
            <person name="McLaughlin G.M."/>
            <person name="Permina E."/>
            <person name="Stockwell P."/>
            <person name="Gilligan J."/>
            <person name="Le Lec M.F."/>
            <person name="Gruber M.A.M."/>
            <person name="Quinn O."/>
            <person name="Lovegrove M."/>
            <person name="Duncan E.J."/>
            <person name="Remnant E.J."/>
            <person name="Van Eeckhoven J."/>
            <person name="Graham B."/>
            <person name="Knapp R.A."/>
            <person name="Langford K.W."/>
            <person name="Kronenberg Z."/>
            <person name="Press M.O."/>
            <person name="Eacker S.M."/>
            <person name="Wilson-Rankin E.E."/>
            <person name="Purcell J."/>
            <person name="Lester P.J."/>
            <person name="Dearden P.K."/>
        </authorList>
    </citation>
    <scope>NUCLEOTIDE SEQUENCE</scope>
    <source>
        <strain evidence="2">Volc-1</strain>
    </source>
</reference>
<feature type="region of interest" description="Disordered" evidence="1">
    <location>
        <begin position="171"/>
        <end position="191"/>
    </location>
</feature>
<gene>
    <name evidence="2" type="ORF">H0235_004136</name>
</gene>
<evidence type="ECO:0000256" key="1">
    <source>
        <dbReference type="SAM" id="MobiDB-lite"/>
    </source>
</evidence>
<organism evidence="2 3">
    <name type="scientific">Vespula pensylvanica</name>
    <name type="common">Western yellow jacket</name>
    <name type="synonym">Wasp</name>
    <dbReference type="NCBI Taxonomy" id="30213"/>
    <lineage>
        <taxon>Eukaryota</taxon>
        <taxon>Metazoa</taxon>
        <taxon>Ecdysozoa</taxon>
        <taxon>Arthropoda</taxon>
        <taxon>Hexapoda</taxon>
        <taxon>Insecta</taxon>
        <taxon>Pterygota</taxon>
        <taxon>Neoptera</taxon>
        <taxon>Endopterygota</taxon>
        <taxon>Hymenoptera</taxon>
        <taxon>Apocrita</taxon>
        <taxon>Aculeata</taxon>
        <taxon>Vespoidea</taxon>
        <taxon>Vespidae</taxon>
        <taxon>Vespinae</taxon>
        <taxon>Vespula</taxon>
    </lineage>
</organism>
<keyword evidence="3" id="KW-1185">Reference proteome</keyword>
<accession>A0A834PDC7</accession>
<protein>
    <submittedName>
        <fullName evidence="2">Uncharacterized protein</fullName>
    </submittedName>
</protein>
<evidence type="ECO:0000313" key="3">
    <source>
        <dbReference type="Proteomes" id="UP000600918"/>
    </source>
</evidence>